<dbReference type="CDD" id="cd14704">
    <property type="entry name" value="bZIP_HY5-like"/>
    <property type="match status" value="1"/>
</dbReference>
<dbReference type="EMBL" id="ADBJ01000015">
    <property type="protein sequence ID" value="EFA83420.1"/>
    <property type="molecule type" value="Genomic_DNA"/>
</dbReference>
<dbReference type="AlphaFoldDB" id="D3B555"/>
<comment type="caution">
    <text evidence="9">The sequence shown here is derived from an EMBL/GenBank/DDBJ whole genome shotgun (WGS) entry which is preliminary data.</text>
</comment>
<dbReference type="FunCoup" id="D3B555">
    <property type="interactions" value="805"/>
</dbReference>
<keyword evidence="10" id="KW-1185">Reference proteome</keyword>
<dbReference type="InterPro" id="IPR004827">
    <property type="entry name" value="bZIP"/>
</dbReference>
<dbReference type="PROSITE" id="PS50217">
    <property type="entry name" value="BZIP"/>
    <property type="match status" value="1"/>
</dbReference>
<evidence type="ECO:0000256" key="4">
    <source>
        <dbReference type="ARBA" id="ARBA00023125"/>
    </source>
</evidence>
<dbReference type="InParanoid" id="D3B555"/>
<keyword evidence="5" id="KW-0804">Transcription</keyword>
<gene>
    <name evidence="9" type="primary">bzpG</name>
    <name evidence="9" type="ORF">PPL_03566</name>
</gene>
<evidence type="ECO:0000256" key="5">
    <source>
        <dbReference type="ARBA" id="ARBA00023163"/>
    </source>
</evidence>
<comment type="subcellular location">
    <subcellularLocation>
        <location evidence="1">Nucleus</location>
    </subcellularLocation>
</comment>
<feature type="region of interest" description="Disordered" evidence="7">
    <location>
        <begin position="159"/>
        <end position="272"/>
    </location>
</feature>
<feature type="compositionally biased region" description="Low complexity" evidence="7">
    <location>
        <begin position="39"/>
        <end position="56"/>
    </location>
</feature>
<protein>
    <submittedName>
        <fullName evidence="9">Putative basic-leucine zipper transcription factor</fullName>
    </submittedName>
</protein>
<evidence type="ECO:0000256" key="6">
    <source>
        <dbReference type="ARBA" id="ARBA00023242"/>
    </source>
</evidence>
<dbReference type="GO" id="GO:0003700">
    <property type="term" value="F:DNA-binding transcription factor activity"/>
    <property type="evidence" value="ECO:0007669"/>
    <property type="project" value="InterPro"/>
</dbReference>
<keyword evidence="6" id="KW-0539">Nucleus</keyword>
<feature type="domain" description="BZIP" evidence="8">
    <location>
        <begin position="251"/>
        <end position="314"/>
    </location>
</feature>
<proteinExistence type="inferred from homology"/>
<reference evidence="9 10" key="1">
    <citation type="journal article" date="2011" name="Genome Res.">
        <title>Phylogeny-wide analysis of social amoeba genomes highlights ancient origins for complex intercellular communication.</title>
        <authorList>
            <person name="Heidel A.J."/>
            <person name="Lawal H.M."/>
            <person name="Felder M."/>
            <person name="Schilde C."/>
            <person name="Helps N.R."/>
            <person name="Tunggal B."/>
            <person name="Rivero F."/>
            <person name="John U."/>
            <person name="Schleicher M."/>
            <person name="Eichinger L."/>
            <person name="Platzer M."/>
            <person name="Noegel A.A."/>
            <person name="Schaap P."/>
            <person name="Gloeckner G."/>
        </authorList>
    </citation>
    <scope>NUCLEOTIDE SEQUENCE [LARGE SCALE GENOMIC DNA]</scope>
    <source>
        <strain evidence="10">ATCC 26659 / Pp 5 / PN500</strain>
    </source>
</reference>
<accession>D3B555</accession>
<evidence type="ECO:0000259" key="8">
    <source>
        <dbReference type="PROSITE" id="PS50217"/>
    </source>
</evidence>
<dbReference type="InterPro" id="IPR046347">
    <property type="entry name" value="bZIP_sf"/>
</dbReference>
<evidence type="ECO:0000256" key="2">
    <source>
        <dbReference type="ARBA" id="ARBA00007163"/>
    </source>
</evidence>
<evidence type="ECO:0000256" key="3">
    <source>
        <dbReference type="ARBA" id="ARBA00023015"/>
    </source>
</evidence>
<dbReference type="GeneID" id="31359053"/>
<sequence>MLNFSSDLLNIIGTNEIESFNKTLNEMLVVWNNNPVDGQQQQQQQQQQSQSQQSNQQLRADLTSIMSGSSSYLQMPIPTPSSLLTNSGLASSWTTSSTTTNRCSPPVSTTRWTNRLETAMNQLPLTTFQIDSSKLDELRANTSVLDPLFSMPYNTSNPTYNPNSISNSNINNTTTTTTTTTTNNYVKQEPSTSSAGPMRNNTNEPSKEKDSQSTLVSLSKDQLNTFSSTEMEEYEHVNQNIRELSSQEKKDLKRQKRLIKNRESAHLSRQRKRERLTELEHRVEELTHNSGSLNKALTGLESENMVLKAEVNQLIDVIKDSPVLTALFFAISDKESATATVY</sequence>
<dbReference type="Proteomes" id="UP000001396">
    <property type="component" value="Unassembled WGS sequence"/>
</dbReference>
<keyword evidence="4" id="KW-0238">DNA-binding</keyword>
<evidence type="ECO:0000256" key="7">
    <source>
        <dbReference type="SAM" id="MobiDB-lite"/>
    </source>
</evidence>
<feature type="compositionally biased region" description="Polar residues" evidence="7">
    <location>
        <begin position="189"/>
        <end position="204"/>
    </location>
</feature>
<evidence type="ECO:0000256" key="1">
    <source>
        <dbReference type="ARBA" id="ARBA00004123"/>
    </source>
</evidence>
<dbReference type="SUPFAM" id="SSF57959">
    <property type="entry name" value="Leucine zipper domain"/>
    <property type="match status" value="1"/>
</dbReference>
<dbReference type="RefSeq" id="XP_020435537.1">
    <property type="nucleotide sequence ID" value="XM_020574495.1"/>
</dbReference>
<keyword evidence="3" id="KW-0805">Transcription regulation</keyword>
<dbReference type="Pfam" id="PF00170">
    <property type="entry name" value="bZIP_1"/>
    <property type="match status" value="1"/>
</dbReference>
<organism evidence="9 10">
    <name type="scientific">Heterostelium pallidum (strain ATCC 26659 / Pp 5 / PN500)</name>
    <name type="common">Cellular slime mold</name>
    <name type="synonym">Polysphondylium pallidum</name>
    <dbReference type="NCBI Taxonomy" id="670386"/>
    <lineage>
        <taxon>Eukaryota</taxon>
        <taxon>Amoebozoa</taxon>
        <taxon>Evosea</taxon>
        <taxon>Eumycetozoa</taxon>
        <taxon>Dictyostelia</taxon>
        <taxon>Acytosteliales</taxon>
        <taxon>Acytosteliaceae</taxon>
        <taxon>Heterostelium</taxon>
    </lineage>
</organism>
<feature type="compositionally biased region" description="Polar residues" evidence="7">
    <location>
        <begin position="212"/>
        <end position="229"/>
    </location>
</feature>
<dbReference type="GO" id="GO:0003677">
    <property type="term" value="F:DNA binding"/>
    <property type="evidence" value="ECO:0007669"/>
    <property type="project" value="UniProtKB-KW"/>
</dbReference>
<dbReference type="SMART" id="SM00338">
    <property type="entry name" value="BRLZ"/>
    <property type="match status" value="1"/>
</dbReference>
<feature type="compositionally biased region" description="Low complexity" evidence="7">
    <location>
        <begin position="91"/>
        <end position="100"/>
    </location>
</feature>
<feature type="region of interest" description="Disordered" evidence="7">
    <location>
        <begin position="37"/>
        <end position="56"/>
    </location>
</feature>
<feature type="region of interest" description="Disordered" evidence="7">
    <location>
        <begin position="86"/>
        <end position="109"/>
    </location>
</feature>
<dbReference type="Gene3D" id="1.20.5.170">
    <property type="match status" value="1"/>
</dbReference>
<name>D3B555_HETP5</name>
<dbReference type="PANTHER" id="PTHR47416:SF8">
    <property type="entry name" value="BASIC-LEUCINE ZIPPER TRANSCRIPTION FACTOR E-RELATED"/>
    <property type="match status" value="1"/>
</dbReference>
<evidence type="ECO:0000313" key="10">
    <source>
        <dbReference type="Proteomes" id="UP000001396"/>
    </source>
</evidence>
<comment type="similarity">
    <text evidence="2">Belongs to the bZIP family.</text>
</comment>
<evidence type="ECO:0000313" key="9">
    <source>
        <dbReference type="EMBL" id="EFA83420.1"/>
    </source>
</evidence>
<dbReference type="GO" id="GO:0005634">
    <property type="term" value="C:nucleus"/>
    <property type="evidence" value="ECO:0007669"/>
    <property type="project" value="UniProtKB-SubCell"/>
</dbReference>
<dbReference type="PANTHER" id="PTHR47416">
    <property type="entry name" value="BASIC-LEUCINE ZIPPER TRANSCRIPTION FACTOR F-RELATED"/>
    <property type="match status" value="1"/>
</dbReference>
<feature type="compositionally biased region" description="Low complexity" evidence="7">
    <location>
        <begin position="159"/>
        <end position="185"/>
    </location>
</feature>